<proteinExistence type="predicted"/>
<evidence type="ECO:0000256" key="1">
    <source>
        <dbReference type="SAM" id="MobiDB-lite"/>
    </source>
</evidence>
<feature type="signal peptide" evidence="2">
    <location>
        <begin position="1"/>
        <end position="24"/>
    </location>
</feature>
<dbReference type="RefSeq" id="WP_007342088.1">
    <property type="nucleotide sequence ID" value="NZ_GL878494.1"/>
</dbReference>
<evidence type="ECO:0008006" key="5">
    <source>
        <dbReference type="Google" id="ProtNLM"/>
    </source>
</evidence>
<gene>
    <name evidence="3" type="ORF">HMPREF9123_1079</name>
</gene>
<feature type="chain" id="PRO_5003275489" description="Lipoprotein" evidence="2">
    <location>
        <begin position="25"/>
        <end position="204"/>
    </location>
</feature>
<dbReference type="AlphaFoldDB" id="F2BBH4"/>
<comment type="caution">
    <text evidence="3">The sequence shown here is derived from an EMBL/GenBank/DDBJ whole genome shotgun (WGS) entry which is preliminary data.</text>
</comment>
<organism evidence="3 4">
    <name type="scientific">Neisseria bacilliformis ATCC BAA-1200</name>
    <dbReference type="NCBI Taxonomy" id="888742"/>
    <lineage>
        <taxon>Bacteria</taxon>
        <taxon>Pseudomonadati</taxon>
        <taxon>Pseudomonadota</taxon>
        <taxon>Betaproteobacteria</taxon>
        <taxon>Neisseriales</taxon>
        <taxon>Neisseriaceae</taxon>
        <taxon>Neisseria</taxon>
    </lineage>
</organism>
<dbReference type="HOGENOM" id="CLU_1353476_0_0_4"/>
<evidence type="ECO:0000256" key="2">
    <source>
        <dbReference type="SAM" id="SignalP"/>
    </source>
</evidence>
<sequence>MKHTPCLTALLCALALTACQPEKATPAAASAPAQTPASPAAASGPAAQHEAAGHTDAVSKEDPAFKADALALLKQIEEIGAQSSAYLDSEEMRKKVEELKTSKDPARRNSLSIEIYRSNIQAYQDAVAKLQAFKANDKEVTALRDLWIKKFQTDIKLFEIQIKETGGKLTDEQIQEKYKDLYRQNRELAQDAAEQNMAFYKRTR</sequence>
<dbReference type="PROSITE" id="PS51257">
    <property type="entry name" value="PROKAR_LIPOPROTEIN"/>
    <property type="match status" value="1"/>
</dbReference>
<accession>F2BBH4</accession>
<dbReference type="EMBL" id="AFAY01000021">
    <property type="protein sequence ID" value="EGF11273.1"/>
    <property type="molecule type" value="Genomic_DNA"/>
</dbReference>
<name>F2BBH4_9NEIS</name>
<keyword evidence="4" id="KW-1185">Reference proteome</keyword>
<keyword evidence="2" id="KW-0732">Signal</keyword>
<dbReference type="Proteomes" id="UP000004105">
    <property type="component" value="Unassembled WGS sequence"/>
</dbReference>
<protein>
    <recommendedName>
        <fullName evidence="5">Lipoprotein</fullName>
    </recommendedName>
</protein>
<evidence type="ECO:0000313" key="3">
    <source>
        <dbReference type="EMBL" id="EGF11273.1"/>
    </source>
</evidence>
<evidence type="ECO:0000313" key="4">
    <source>
        <dbReference type="Proteomes" id="UP000004105"/>
    </source>
</evidence>
<feature type="region of interest" description="Disordered" evidence="1">
    <location>
        <begin position="24"/>
        <end position="59"/>
    </location>
</feature>
<feature type="compositionally biased region" description="Low complexity" evidence="1">
    <location>
        <begin position="24"/>
        <end position="50"/>
    </location>
</feature>
<reference evidence="3 4" key="1">
    <citation type="submission" date="2011-02" db="EMBL/GenBank/DDBJ databases">
        <authorList>
            <person name="Muzny D."/>
            <person name="Qin X."/>
            <person name="Deng J."/>
            <person name="Jiang H."/>
            <person name="Liu Y."/>
            <person name="Qu J."/>
            <person name="Song X.-Z."/>
            <person name="Zhang L."/>
            <person name="Thornton R."/>
            <person name="Coyle M."/>
            <person name="Francisco L."/>
            <person name="Jackson L."/>
            <person name="Javaid M."/>
            <person name="Korchina V."/>
            <person name="Kovar C."/>
            <person name="Mata R."/>
            <person name="Mathew T."/>
            <person name="Ngo R."/>
            <person name="Nguyen L."/>
            <person name="Nguyen N."/>
            <person name="Okwuonu G."/>
            <person name="Ongeri F."/>
            <person name="Pham C."/>
            <person name="Simmons D."/>
            <person name="Wilczek-Boney K."/>
            <person name="Hale W."/>
            <person name="Jakkamsetti A."/>
            <person name="Pham P."/>
            <person name="Ruth R."/>
            <person name="San Lucas F."/>
            <person name="Warren J."/>
            <person name="Zhang J."/>
            <person name="Zhao Z."/>
            <person name="Zhou C."/>
            <person name="Zhu D."/>
            <person name="Lee S."/>
            <person name="Bess C."/>
            <person name="Blankenburg K."/>
            <person name="Forbes L."/>
            <person name="Fu Q."/>
            <person name="Gubbala S."/>
            <person name="Hirani K."/>
            <person name="Jayaseelan J.C."/>
            <person name="Lara F."/>
            <person name="Munidasa M."/>
            <person name="Palculict T."/>
            <person name="Patil S."/>
            <person name="Pu L.-L."/>
            <person name="Saada N."/>
            <person name="Tang L."/>
            <person name="Weissenberger G."/>
            <person name="Zhu Y."/>
            <person name="Hemphill L."/>
            <person name="Shang Y."/>
            <person name="Youmans B."/>
            <person name="Ayvaz T."/>
            <person name="Ross M."/>
            <person name="Santibanez J."/>
            <person name="Aqrawi P."/>
            <person name="Gross S."/>
            <person name="Joshi V."/>
            <person name="Fowler G."/>
            <person name="Nazareth L."/>
            <person name="Reid J."/>
            <person name="Worley K."/>
            <person name="Petrosino J."/>
            <person name="Highlander S."/>
            <person name="Gibbs R."/>
        </authorList>
    </citation>
    <scope>NUCLEOTIDE SEQUENCE [LARGE SCALE GENOMIC DNA]</scope>
    <source>
        <strain evidence="3 4">ATCC BAA-1200</strain>
    </source>
</reference>
<dbReference type="OrthoDB" id="8607233at2"/>